<dbReference type="EMBL" id="CAJPWZ010000681">
    <property type="protein sequence ID" value="CAG2198495.1"/>
    <property type="molecule type" value="Genomic_DNA"/>
</dbReference>
<evidence type="ECO:0000313" key="2">
    <source>
        <dbReference type="Proteomes" id="UP000683360"/>
    </source>
</evidence>
<dbReference type="OrthoDB" id="6092539at2759"/>
<gene>
    <name evidence="1" type="ORF">MEDL_13241</name>
</gene>
<evidence type="ECO:0000313" key="1">
    <source>
        <dbReference type="EMBL" id="CAG2198495.1"/>
    </source>
</evidence>
<sequence>MKEYIILIIFQYFEDIYASAVSEIWVHTPNTGNGVYWVPNAPELSHPLNQYGYDASQNYSIRLDLKVCSNAFVYLSASSIMDKQAALYEICIGGGKGLSVDSEVVIDWRDPNPFIIHGVGVRTGIGQSGQWIIYMEALGYFCLHTETRGTMKLVKTILATKYTCPYLCNGIHNCMGFNFNVHTRVCELISTGEKMLTTTDSGWTFGTKCFQWKCFACI</sequence>
<name>A0A8S3QZV4_MYTED</name>
<keyword evidence="2" id="KW-1185">Reference proteome</keyword>
<reference evidence="1" key="1">
    <citation type="submission" date="2021-03" db="EMBL/GenBank/DDBJ databases">
        <authorList>
            <person name="Bekaert M."/>
        </authorList>
    </citation>
    <scope>NUCLEOTIDE SEQUENCE</scope>
</reference>
<protein>
    <recommendedName>
        <fullName evidence="3">Farnesoic acid O-methyl transferase domain-containing protein</fullName>
    </recommendedName>
</protein>
<dbReference type="AlphaFoldDB" id="A0A8S3QZV4"/>
<accession>A0A8S3QZV4</accession>
<comment type="caution">
    <text evidence="1">The sequence shown here is derived from an EMBL/GenBank/DDBJ whole genome shotgun (WGS) entry which is preliminary data.</text>
</comment>
<proteinExistence type="predicted"/>
<evidence type="ECO:0008006" key="3">
    <source>
        <dbReference type="Google" id="ProtNLM"/>
    </source>
</evidence>
<organism evidence="1 2">
    <name type="scientific">Mytilus edulis</name>
    <name type="common">Blue mussel</name>
    <dbReference type="NCBI Taxonomy" id="6550"/>
    <lineage>
        <taxon>Eukaryota</taxon>
        <taxon>Metazoa</taxon>
        <taxon>Spiralia</taxon>
        <taxon>Lophotrochozoa</taxon>
        <taxon>Mollusca</taxon>
        <taxon>Bivalvia</taxon>
        <taxon>Autobranchia</taxon>
        <taxon>Pteriomorphia</taxon>
        <taxon>Mytilida</taxon>
        <taxon>Mytiloidea</taxon>
        <taxon>Mytilidae</taxon>
        <taxon>Mytilinae</taxon>
        <taxon>Mytilus</taxon>
    </lineage>
</organism>
<dbReference type="Proteomes" id="UP000683360">
    <property type="component" value="Unassembled WGS sequence"/>
</dbReference>